<comment type="caution">
    <text evidence="3">The sequence shown here is derived from an EMBL/GenBank/DDBJ whole genome shotgun (WGS) entry which is preliminary data.</text>
</comment>
<organism evidence="3 4">
    <name type="scientific">Dyadobacter luticola</name>
    <dbReference type="NCBI Taxonomy" id="1979387"/>
    <lineage>
        <taxon>Bacteria</taxon>
        <taxon>Pseudomonadati</taxon>
        <taxon>Bacteroidota</taxon>
        <taxon>Cytophagia</taxon>
        <taxon>Cytophagales</taxon>
        <taxon>Spirosomataceae</taxon>
        <taxon>Dyadobacter</taxon>
    </lineage>
</organism>
<dbReference type="Gene3D" id="3.40.50.620">
    <property type="entry name" value="HUPs"/>
    <property type="match status" value="2"/>
</dbReference>
<sequence length="283" mass="31474">MKKILVPFDFSVVAHHAYQFACEIAVANDGEVHVIHVVEVQYLFGNGMPGQPYVAFDSVHTITEISRDAEDEFRKMAEALGPGATKVKYSIKTGSLTDLILKTVTEENIDLVVMATSGAHGLKKFFIGSNTEKVVRMSPVPVFVLPKALHLKDVRNIVLPTCLDLTQGELIKKVQAMQQFFDAVIHVLYVNNFPTSLIRDEEVEVSLNDFVKFYGLTKYTLNIRRGADLDGAIIRFAGKVPHSIIVMSTHGYQGFKHLLRGSVAEDVANHAVEPVWTYVSQDE</sequence>
<dbReference type="Pfam" id="PF00582">
    <property type="entry name" value="Usp"/>
    <property type="match status" value="2"/>
</dbReference>
<dbReference type="Proteomes" id="UP000306402">
    <property type="component" value="Unassembled WGS sequence"/>
</dbReference>
<dbReference type="SUPFAM" id="SSF52402">
    <property type="entry name" value="Adenine nucleotide alpha hydrolases-like"/>
    <property type="match status" value="2"/>
</dbReference>
<gene>
    <name evidence="3" type="ORF">FEN17_02035</name>
</gene>
<evidence type="ECO:0000256" key="1">
    <source>
        <dbReference type="ARBA" id="ARBA00008791"/>
    </source>
</evidence>
<dbReference type="OrthoDB" id="1522603at2"/>
<evidence type="ECO:0000259" key="2">
    <source>
        <dbReference type="Pfam" id="PF00582"/>
    </source>
</evidence>
<dbReference type="InterPro" id="IPR006015">
    <property type="entry name" value="Universal_stress_UspA"/>
</dbReference>
<name>A0A5R9L226_9BACT</name>
<comment type="similarity">
    <text evidence="1">Belongs to the universal stress protein A family.</text>
</comment>
<evidence type="ECO:0000313" key="4">
    <source>
        <dbReference type="Proteomes" id="UP000306402"/>
    </source>
</evidence>
<dbReference type="AlphaFoldDB" id="A0A5R9L226"/>
<dbReference type="InterPro" id="IPR014729">
    <property type="entry name" value="Rossmann-like_a/b/a_fold"/>
</dbReference>
<dbReference type="InterPro" id="IPR006016">
    <property type="entry name" value="UspA"/>
</dbReference>
<dbReference type="PRINTS" id="PR01438">
    <property type="entry name" value="UNVRSLSTRESS"/>
</dbReference>
<reference evidence="3 4" key="1">
    <citation type="submission" date="2019-05" db="EMBL/GenBank/DDBJ databases">
        <authorList>
            <person name="Qu J.-H."/>
        </authorList>
    </citation>
    <scope>NUCLEOTIDE SEQUENCE [LARGE SCALE GENOMIC DNA]</scope>
    <source>
        <strain evidence="3 4">T17</strain>
    </source>
</reference>
<dbReference type="RefSeq" id="WP_138363647.1">
    <property type="nucleotide sequence ID" value="NZ_VCEJ01000002.1"/>
</dbReference>
<dbReference type="EMBL" id="VCEJ01000002">
    <property type="protein sequence ID" value="TLV02437.1"/>
    <property type="molecule type" value="Genomic_DNA"/>
</dbReference>
<protein>
    <submittedName>
        <fullName evidence="3">Universal stress protein</fullName>
    </submittedName>
</protein>
<dbReference type="PANTHER" id="PTHR46268:SF6">
    <property type="entry name" value="UNIVERSAL STRESS PROTEIN UP12"/>
    <property type="match status" value="1"/>
</dbReference>
<feature type="domain" description="UspA" evidence="2">
    <location>
        <begin position="156"/>
        <end position="276"/>
    </location>
</feature>
<accession>A0A5R9L226</accession>
<dbReference type="CDD" id="cd00293">
    <property type="entry name" value="USP-like"/>
    <property type="match status" value="2"/>
</dbReference>
<dbReference type="PANTHER" id="PTHR46268">
    <property type="entry name" value="STRESS RESPONSE PROTEIN NHAX"/>
    <property type="match status" value="1"/>
</dbReference>
<feature type="domain" description="UspA" evidence="2">
    <location>
        <begin position="1"/>
        <end position="146"/>
    </location>
</feature>
<proteinExistence type="inferred from homology"/>
<evidence type="ECO:0000313" key="3">
    <source>
        <dbReference type="EMBL" id="TLV02437.1"/>
    </source>
</evidence>
<keyword evidence="4" id="KW-1185">Reference proteome</keyword>